<evidence type="ECO:0000256" key="2">
    <source>
        <dbReference type="ARBA" id="ARBA00022448"/>
    </source>
</evidence>
<comment type="similarity">
    <text evidence="7">Belongs to the binding-protein-dependent transport system permease family.</text>
</comment>
<evidence type="ECO:0000256" key="5">
    <source>
        <dbReference type="ARBA" id="ARBA00022989"/>
    </source>
</evidence>
<evidence type="ECO:0000313" key="9">
    <source>
        <dbReference type="EMBL" id="MFC6332187.1"/>
    </source>
</evidence>
<proteinExistence type="inferred from homology"/>
<feature type="transmembrane region" description="Helical" evidence="7">
    <location>
        <begin position="204"/>
        <end position="224"/>
    </location>
</feature>
<feature type="transmembrane region" description="Helical" evidence="7">
    <location>
        <begin position="83"/>
        <end position="103"/>
    </location>
</feature>
<sequence>MTATIKALHKQYLERMRKKSMLVLLTQSILLVGFIALWEWSSRARIVDPLIFSSPSKIANHLYTSLLDGSIMPHIGITVAETIAGFLLGTLLGTLIAALLWWFPFVARVVDPFLVVLNSMPKVALGPLLIVGLGPGFGSIVAITLLVTVIITTINIYNRFRETEEGLIKVAALFGASRFQLFYYVILPAAFPVIISTLKVNVGLAWIGVIVGEFLVARVGLGYLIIYGFQVFNFTLVLSTLVVIAVVATGMYQGVSLLERKVTSGWKDR</sequence>
<dbReference type="InterPro" id="IPR035906">
    <property type="entry name" value="MetI-like_sf"/>
</dbReference>
<dbReference type="RefSeq" id="WP_379232287.1">
    <property type="nucleotide sequence ID" value="NZ_JBHSTE010000002.1"/>
</dbReference>
<dbReference type="PANTHER" id="PTHR30151">
    <property type="entry name" value="ALKANE SULFONATE ABC TRANSPORTER-RELATED, MEMBRANE SUBUNIT"/>
    <property type="match status" value="1"/>
</dbReference>
<protein>
    <submittedName>
        <fullName evidence="9">ABC transporter permease</fullName>
    </submittedName>
</protein>
<feature type="transmembrane region" description="Helical" evidence="7">
    <location>
        <begin position="21"/>
        <end position="38"/>
    </location>
</feature>
<dbReference type="CDD" id="cd06261">
    <property type="entry name" value="TM_PBP2"/>
    <property type="match status" value="1"/>
</dbReference>
<accession>A0ABW1V0C8</accession>
<comment type="subcellular location">
    <subcellularLocation>
        <location evidence="1 7">Cell membrane</location>
        <topology evidence="1 7">Multi-pass membrane protein</topology>
    </subcellularLocation>
</comment>
<dbReference type="SUPFAM" id="SSF161098">
    <property type="entry name" value="MetI-like"/>
    <property type="match status" value="1"/>
</dbReference>
<reference evidence="10" key="1">
    <citation type="journal article" date="2019" name="Int. J. Syst. Evol. Microbiol.">
        <title>The Global Catalogue of Microorganisms (GCM) 10K type strain sequencing project: providing services to taxonomists for standard genome sequencing and annotation.</title>
        <authorList>
            <consortium name="The Broad Institute Genomics Platform"/>
            <consortium name="The Broad Institute Genome Sequencing Center for Infectious Disease"/>
            <person name="Wu L."/>
            <person name="Ma J."/>
        </authorList>
    </citation>
    <scope>NUCLEOTIDE SEQUENCE [LARGE SCALE GENOMIC DNA]</scope>
    <source>
        <strain evidence="10">PCU 280</strain>
    </source>
</reference>
<evidence type="ECO:0000256" key="1">
    <source>
        <dbReference type="ARBA" id="ARBA00004651"/>
    </source>
</evidence>
<gene>
    <name evidence="9" type="ORF">ACFP56_06095</name>
</gene>
<feature type="transmembrane region" description="Helical" evidence="7">
    <location>
        <begin position="123"/>
        <end position="151"/>
    </location>
</feature>
<dbReference type="InterPro" id="IPR000515">
    <property type="entry name" value="MetI-like"/>
</dbReference>
<keyword evidence="3" id="KW-1003">Cell membrane</keyword>
<name>A0ABW1V0C8_9BACL</name>
<dbReference type="EMBL" id="JBHSTE010000002">
    <property type="protein sequence ID" value="MFC6332187.1"/>
    <property type="molecule type" value="Genomic_DNA"/>
</dbReference>
<keyword evidence="6 7" id="KW-0472">Membrane</keyword>
<comment type="caution">
    <text evidence="9">The sequence shown here is derived from an EMBL/GenBank/DDBJ whole genome shotgun (WGS) entry which is preliminary data.</text>
</comment>
<dbReference type="PANTHER" id="PTHR30151:SF19">
    <property type="entry name" value="ABC TRANSPORTER PERMEASE"/>
    <property type="match status" value="1"/>
</dbReference>
<keyword evidence="10" id="KW-1185">Reference proteome</keyword>
<dbReference type="Gene3D" id="1.10.3720.10">
    <property type="entry name" value="MetI-like"/>
    <property type="match status" value="1"/>
</dbReference>
<evidence type="ECO:0000256" key="7">
    <source>
        <dbReference type="RuleBase" id="RU363032"/>
    </source>
</evidence>
<keyword evidence="4 7" id="KW-0812">Transmembrane</keyword>
<evidence type="ECO:0000256" key="6">
    <source>
        <dbReference type="ARBA" id="ARBA00023136"/>
    </source>
</evidence>
<keyword evidence="2 7" id="KW-0813">Transport</keyword>
<feature type="transmembrane region" description="Helical" evidence="7">
    <location>
        <begin position="231"/>
        <end position="252"/>
    </location>
</feature>
<evidence type="ECO:0000256" key="4">
    <source>
        <dbReference type="ARBA" id="ARBA00022692"/>
    </source>
</evidence>
<feature type="domain" description="ABC transmembrane type-1" evidence="8">
    <location>
        <begin position="75"/>
        <end position="253"/>
    </location>
</feature>
<dbReference type="Proteomes" id="UP001596233">
    <property type="component" value="Unassembled WGS sequence"/>
</dbReference>
<dbReference type="Pfam" id="PF00528">
    <property type="entry name" value="BPD_transp_1"/>
    <property type="match status" value="1"/>
</dbReference>
<dbReference type="PROSITE" id="PS50928">
    <property type="entry name" value="ABC_TM1"/>
    <property type="match status" value="1"/>
</dbReference>
<feature type="transmembrane region" description="Helical" evidence="7">
    <location>
        <begin position="181"/>
        <end position="198"/>
    </location>
</feature>
<keyword evidence="5 7" id="KW-1133">Transmembrane helix</keyword>
<organism evidence="9 10">
    <name type="scientific">Paenibacillus septentrionalis</name>
    <dbReference type="NCBI Taxonomy" id="429342"/>
    <lineage>
        <taxon>Bacteria</taxon>
        <taxon>Bacillati</taxon>
        <taxon>Bacillota</taxon>
        <taxon>Bacilli</taxon>
        <taxon>Bacillales</taxon>
        <taxon>Paenibacillaceae</taxon>
        <taxon>Paenibacillus</taxon>
    </lineage>
</organism>
<evidence type="ECO:0000313" key="10">
    <source>
        <dbReference type="Proteomes" id="UP001596233"/>
    </source>
</evidence>
<evidence type="ECO:0000259" key="8">
    <source>
        <dbReference type="PROSITE" id="PS50928"/>
    </source>
</evidence>
<evidence type="ECO:0000256" key="3">
    <source>
        <dbReference type="ARBA" id="ARBA00022475"/>
    </source>
</evidence>